<dbReference type="InterPro" id="IPR043129">
    <property type="entry name" value="ATPase_NBD"/>
</dbReference>
<evidence type="ECO:0000313" key="18">
    <source>
        <dbReference type="Proteomes" id="UP000232638"/>
    </source>
</evidence>
<dbReference type="Pfam" id="PF03309">
    <property type="entry name" value="Pan_kinase"/>
    <property type="match status" value="1"/>
</dbReference>
<feature type="binding site" evidence="16">
    <location>
        <position position="122"/>
    </location>
    <ligand>
        <name>K(+)</name>
        <dbReference type="ChEBI" id="CHEBI:29103"/>
    </ligand>
</feature>
<gene>
    <name evidence="16" type="primary">coaX</name>
    <name evidence="17" type="ORF">THSYN_07620</name>
</gene>
<dbReference type="PANTHER" id="PTHR34265">
    <property type="entry name" value="TYPE III PANTOTHENATE KINASE"/>
    <property type="match status" value="1"/>
</dbReference>
<evidence type="ECO:0000256" key="11">
    <source>
        <dbReference type="ARBA" id="ARBA00022840"/>
    </source>
</evidence>
<evidence type="ECO:0000256" key="4">
    <source>
        <dbReference type="ARBA" id="ARBA00005225"/>
    </source>
</evidence>
<keyword evidence="11 16" id="KW-0067">ATP-binding</keyword>
<evidence type="ECO:0000256" key="7">
    <source>
        <dbReference type="ARBA" id="ARBA00022490"/>
    </source>
</evidence>
<comment type="subunit">
    <text evidence="5 16">Homodimer.</text>
</comment>
<dbReference type="Proteomes" id="UP000232638">
    <property type="component" value="Chromosome"/>
</dbReference>
<evidence type="ECO:0000256" key="16">
    <source>
        <dbReference type="HAMAP-Rule" id="MF_01274"/>
    </source>
</evidence>
<dbReference type="EMBL" id="CP020370">
    <property type="protein sequence ID" value="AUB80832.1"/>
    <property type="molecule type" value="Genomic_DNA"/>
</dbReference>
<name>A0A2K8U5H0_9GAMM</name>
<dbReference type="GO" id="GO:0046872">
    <property type="term" value="F:metal ion binding"/>
    <property type="evidence" value="ECO:0007669"/>
    <property type="project" value="UniProtKB-KW"/>
</dbReference>
<dbReference type="InterPro" id="IPR004619">
    <property type="entry name" value="Type_III_PanK"/>
</dbReference>
<evidence type="ECO:0000256" key="5">
    <source>
        <dbReference type="ARBA" id="ARBA00011738"/>
    </source>
</evidence>
<dbReference type="GO" id="GO:0005524">
    <property type="term" value="F:ATP binding"/>
    <property type="evidence" value="ECO:0007669"/>
    <property type="project" value="UniProtKB-UniRule"/>
</dbReference>
<dbReference type="UniPathway" id="UPA00241">
    <property type="reaction ID" value="UER00352"/>
</dbReference>
<comment type="function">
    <text evidence="16">Catalyzes the phosphorylation of pantothenate (Pan), the first step in CoA biosynthesis.</text>
</comment>
<keyword evidence="13 16" id="KW-0173">Coenzyme A biosynthesis</keyword>
<keyword evidence="9 16" id="KW-0547">Nucleotide-binding</keyword>
<evidence type="ECO:0000256" key="13">
    <source>
        <dbReference type="ARBA" id="ARBA00022993"/>
    </source>
</evidence>
<keyword evidence="8 16" id="KW-0808">Transferase</keyword>
<evidence type="ECO:0000256" key="12">
    <source>
        <dbReference type="ARBA" id="ARBA00022958"/>
    </source>
</evidence>
<reference evidence="17 18" key="1">
    <citation type="submission" date="2017-03" db="EMBL/GenBank/DDBJ databases">
        <title>Complete genome sequence of Candidatus 'Thiodictyon syntrophicum' sp. nov. strain Cad16T, a photolithoautotroph purple sulfur bacterium isolated from an alpine meromictic lake.</title>
        <authorList>
            <person name="Luedin S.M."/>
            <person name="Pothier J.F."/>
            <person name="Danza F."/>
            <person name="Storelli N."/>
            <person name="Wittwer M."/>
            <person name="Tonolla M."/>
        </authorList>
    </citation>
    <scope>NUCLEOTIDE SEQUENCE [LARGE SCALE GENOMIC DNA]</scope>
    <source>
        <strain evidence="17 18">Cad16T</strain>
    </source>
</reference>
<keyword evidence="12 16" id="KW-0630">Potassium</keyword>
<dbReference type="RefSeq" id="WP_100918618.1">
    <property type="nucleotide sequence ID" value="NZ_CP020370.1"/>
</dbReference>
<dbReference type="GO" id="GO:0004594">
    <property type="term" value="F:pantothenate kinase activity"/>
    <property type="evidence" value="ECO:0007669"/>
    <property type="project" value="UniProtKB-UniRule"/>
</dbReference>
<feature type="binding site" evidence="16">
    <location>
        <position position="93"/>
    </location>
    <ligand>
        <name>substrate</name>
    </ligand>
</feature>
<comment type="similarity">
    <text evidence="14 16">Belongs to the type III pantothenate kinase family.</text>
</comment>
<comment type="cofactor">
    <cofactor evidence="2">
        <name>K(+)</name>
        <dbReference type="ChEBI" id="CHEBI:29103"/>
    </cofactor>
</comment>
<evidence type="ECO:0000313" key="17">
    <source>
        <dbReference type="EMBL" id="AUB80832.1"/>
    </source>
</evidence>
<dbReference type="GO" id="GO:0005737">
    <property type="term" value="C:cytoplasm"/>
    <property type="evidence" value="ECO:0007669"/>
    <property type="project" value="UniProtKB-SubCell"/>
</dbReference>
<keyword evidence="18" id="KW-1185">Reference proteome</keyword>
<dbReference type="Gene3D" id="3.30.420.40">
    <property type="match status" value="2"/>
</dbReference>
<comment type="cofactor">
    <cofactor evidence="16">
        <name>NH4(+)</name>
        <dbReference type="ChEBI" id="CHEBI:28938"/>
    </cofactor>
    <cofactor evidence="16">
        <name>K(+)</name>
        <dbReference type="ChEBI" id="CHEBI:29103"/>
    </cofactor>
    <text evidence="16">A monovalent cation. Ammonium or potassium.</text>
</comment>
<evidence type="ECO:0000256" key="1">
    <source>
        <dbReference type="ARBA" id="ARBA00001206"/>
    </source>
</evidence>
<dbReference type="SUPFAM" id="SSF53067">
    <property type="entry name" value="Actin-like ATPase domain"/>
    <property type="match status" value="2"/>
</dbReference>
<comment type="pathway">
    <text evidence="4 16">Cofactor biosynthesis; coenzyme A biosynthesis; CoA from (R)-pantothenate: step 1/5.</text>
</comment>
<evidence type="ECO:0000256" key="6">
    <source>
        <dbReference type="ARBA" id="ARBA00012102"/>
    </source>
</evidence>
<dbReference type="OrthoDB" id="9781305at2"/>
<evidence type="ECO:0000256" key="10">
    <source>
        <dbReference type="ARBA" id="ARBA00022777"/>
    </source>
</evidence>
<comment type="subcellular location">
    <subcellularLocation>
        <location evidence="3 16">Cytoplasm</location>
    </subcellularLocation>
</comment>
<feature type="binding site" evidence="16">
    <location>
        <begin position="100"/>
        <end position="103"/>
    </location>
    <ligand>
        <name>substrate</name>
    </ligand>
</feature>
<feature type="binding site" evidence="16">
    <location>
        <position position="176"/>
    </location>
    <ligand>
        <name>substrate</name>
    </ligand>
</feature>
<evidence type="ECO:0000256" key="14">
    <source>
        <dbReference type="ARBA" id="ARBA00038036"/>
    </source>
</evidence>
<evidence type="ECO:0000256" key="8">
    <source>
        <dbReference type="ARBA" id="ARBA00022679"/>
    </source>
</evidence>
<dbReference type="CDD" id="cd24015">
    <property type="entry name" value="ASKHA_NBD_PanK-III"/>
    <property type="match status" value="1"/>
</dbReference>
<proteinExistence type="inferred from homology"/>
<comment type="catalytic activity">
    <reaction evidence="1 16">
        <text>(R)-pantothenate + ATP = (R)-4'-phosphopantothenate + ADP + H(+)</text>
        <dbReference type="Rhea" id="RHEA:16373"/>
        <dbReference type="ChEBI" id="CHEBI:10986"/>
        <dbReference type="ChEBI" id="CHEBI:15378"/>
        <dbReference type="ChEBI" id="CHEBI:29032"/>
        <dbReference type="ChEBI" id="CHEBI:30616"/>
        <dbReference type="ChEBI" id="CHEBI:456216"/>
        <dbReference type="EC" id="2.7.1.33"/>
    </reaction>
</comment>
<sequence length="258" mass="26884">MNLLIDIGNTNLHWARQDAAGLGPMTGVRHGGGLPLDLLAAWEALDPPRRVLVGNVGGADLGETVARVVRAYWGLEAQFAVTRRDCLGLRVAYAQPTRLGVDRWLALLGALGRGAAAALVVDVGTAATFDVLASAGQHLGGLILPGLTMMRDSLFAGTRIPPGEPEPTDEPWAADTGAAVATGSLHALAALAERLHQRLWDRLSESAGAGSAPPPALLITGGDGPRIAPLIARPLELVPELVLCGLARLASTQWRPEN</sequence>
<feature type="binding site" evidence="16">
    <location>
        <position position="125"/>
    </location>
    <ligand>
        <name>ATP</name>
        <dbReference type="ChEBI" id="CHEBI:30616"/>
    </ligand>
</feature>
<keyword evidence="10 16" id="KW-0418">Kinase</keyword>
<dbReference type="EC" id="2.7.1.33" evidence="6 16"/>
<dbReference type="KEGG" id="tsy:THSYN_07620"/>
<feature type="active site" description="Proton acceptor" evidence="16">
    <location>
        <position position="102"/>
    </location>
</feature>
<evidence type="ECO:0000256" key="3">
    <source>
        <dbReference type="ARBA" id="ARBA00004496"/>
    </source>
</evidence>
<protein>
    <recommendedName>
        <fullName evidence="15 16">Type III pantothenate kinase</fullName>
        <ecNumber evidence="6 16">2.7.1.33</ecNumber>
    </recommendedName>
    <alternativeName>
        <fullName evidence="16">PanK-III</fullName>
    </alternativeName>
    <alternativeName>
        <fullName evidence="16">Pantothenic acid kinase</fullName>
    </alternativeName>
</protein>
<dbReference type="PANTHER" id="PTHR34265:SF1">
    <property type="entry name" value="TYPE III PANTOTHENATE KINASE"/>
    <property type="match status" value="1"/>
</dbReference>
<feature type="binding site" evidence="16">
    <location>
        <begin position="6"/>
        <end position="13"/>
    </location>
    <ligand>
        <name>ATP</name>
        <dbReference type="ChEBI" id="CHEBI:30616"/>
    </ligand>
</feature>
<evidence type="ECO:0000256" key="9">
    <source>
        <dbReference type="ARBA" id="ARBA00022741"/>
    </source>
</evidence>
<dbReference type="AlphaFoldDB" id="A0A2K8U5H0"/>
<keyword evidence="7 16" id="KW-0963">Cytoplasm</keyword>
<dbReference type="GO" id="GO:0015937">
    <property type="term" value="P:coenzyme A biosynthetic process"/>
    <property type="evidence" value="ECO:0007669"/>
    <property type="project" value="UniProtKB-UniRule"/>
</dbReference>
<dbReference type="NCBIfam" id="TIGR00671">
    <property type="entry name" value="baf"/>
    <property type="match status" value="1"/>
</dbReference>
<dbReference type="HAMAP" id="MF_01274">
    <property type="entry name" value="Pantothen_kinase_3"/>
    <property type="match status" value="1"/>
</dbReference>
<organism evidence="17 18">
    <name type="scientific">Candidatus Thiodictyon syntrophicum</name>
    <dbReference type="NCBI Taxonomy" id="1166950"/>
    <lineage>
        <taxon>Bacteria</taxon>
        <taxon>Pseudomonadati</taxon>
        <taxon>Pseudomonadota</taxon>
        <taxon>Gammaproteobacteria</taxon>
        <taxon>Chromatiales</taxon>
        <taxon>Chromatiaceae</taxon>
        <taxon>Thiodictyon</taxon>
    </lineage>
</organism>
<accession>A0A2K8U5H0</accession>
<keyword evidence="16" id="KW-0479">Metal-binding</keyword>
<evidence type="ECO:0000256" key="2">
    <source>
        <dbReference type="ARBA" id="ARBA00001958"/>
    </source>
</evidence>
<evidence type="ECO:0000256" key="15">
    <source>
        <dbReference type="ARBA" id="ARBA00040883"/>
    </source>
</evidence>